<dbReference type="AlphaFoldDB" id="A0A8I3WK35"/>
<reference evidence="1" key="3">
    <citation type="submission" date="2025-09" db="UniProtKB">
        <authorList>
            <consortium name="Ensembl"/>
        </authorList>
    </citation>
    <scope>IDENTIFICATION</scope>
</reference>
<evidence type="ECO:0000313" key="2">
    <source>
        <dbReference type="Proteomes" id="UP000008225"/>
    </source>
</evidence>
<keyword evidence="2" id="KW-1185">Reference proteome</keyword>
<protein>
    <submittedName>
        <fullName evidence="1">Uncharacterized protein</fullName>
    </submittedName>
</protein>
<accession>A0A8I3WK35</accession>
<name>A0A8I3WK35_CALJA</name>
<dbReference type="Proteomes" id="UP000008225">
    <property type="component" value="Chromosome 18"/>
</dbReference>
<dbReference type="GeneTree" id="ENSGT01140000285655"/>
<reference evidence="1 2" key="1">
    <citation type="submission" date="2009-03" db="EMBL/GenBank/DDBJ databases">
        <authorList>
            <person name="Warren W."/>
            <person name="Ye L."/>
            <person name="Minx P."/>
            <person name="Worley K."/>
            <person name="Gibbs R."/>
            <person name="Wilson R.K."/>
        </authorList>
    </citation>
    <scope>NUCLEOTIDE SEQUENCE [LARGE SCALE GENOMIC DNA]</scope>
</reference>
<proteinExistence type="predicted"/>
<dbReference type="Ensembl" id="ENSCJAT00000120548.1">
    <property type="protein sequence ID" value="ENSCJAP00000082273.1"/>
    <property type="gene ID" value="ENSCJAG00000076227.1"/>
</dbReference>
<reference evidence="1" key="2">
    <citation type="submission" date="2025-08" db="UniProtKB">
        <authorList>
            <consortium name="Ensembl"/>
        </authorList>
    </citation>
    <scope>IDENTIFICATION</scope>
</reference>
<evidence type="ECO:0000313" key="1">
    <source>
        <dbReference type="Ensembl" id="ENSCJAP00000082273.1"/>
    </source>
</evidence>
<organism evidence="1 2">
    <name type="scientific">Callithrix jacchus</name>
    <name type="common">White-tufted-ear marmoset</name>
    <name type="synonym">Simia Jacchus</name>
    <dbReference type="NCBI Taxonomy" id="9483"/>
    <lineage>
        <taxon>Eukaryota</taxon>
        <taxon>Metazoa</taxon>
        <taxon>Chordata</taxon>
        <taxon>Craniata</taxon>
        <taxon>Vertebrata</taxon>
        <taxon>Euteleostomi</taxon>
        <taxon>Mammalia</taxon>
        <taxon>Eutheria</taxon>
        <taxon>Euarchontoglires</taxon>
        <taxon>Primates</taxon>
        <taxon>Haplorrhini</taxon>
        <taxon>Platyrrhini</taxon>
        <taxon>Cebidae</taxon>
        <taxon>Callitrichinae</taxon>
        <taxon>Callithrix</taxon>
        <taxon>Callithrix</taxon>
    </lineage>
</organism>
<sequence>SHLLGRLRFKQFSCLRLLSSWDYRYVPPCPATFCIFSRVRVSPCWSDCRTPDLMIRLPWPPKVLGLQA</sequence>
<dbReference type="PANTHER" id="PTHR46254">
    <property type="entry name" value="PROTEIN GVQW1-RELATED"/>
    <property type="match status" value="1"/>
</dbReference>